<gene>
    <name evidence="4" type="ORF">AB8O55_13025</name>
</gene>
<dbReference type="Proteomes" id="UP001564626">
    <property type="component" value="Unassembled WGS sequence"/>
</dbReference>
<dbReference type="InterPro" id="IPR045851">
    <property type="entry name" value="AMP-bd_C_sf"/>
</dbReference>
<sequence>MDVERYLDDLRERQRRSWPEGIAREVVHPLGEIAVTDHLQHWARERPAHPAIVFYGTEITYAELDEAVDRFAGWLLGVGVRPGDRVGVLLPNCPQFTVAMLGILRAGAVHVPVNPMFQQHELRHELRDAGVEVLVAATELLPLVEQVRADTPLREVLATSPADLVPADPAIPVPPALDRAPPGGQWSRVSASPRAPHRDADLDALAALNYTGGTTGMPKGCEHTQRHMLYTAVTARAARPPRRGDGPDVYLGYVPVFWIAGEDFGILVPIVHGATVVLLNRWDATAVLRAVERYRVTDVVGTVDNYVELMEHPEFATRDLSSVDNPRSMSFVRKLTPQLRRRWSDRVGAHSVLREASYGMTETHTADTFTYGFADDDRDLRSEPVFCGLPVPGTEFAVVDPEDGAPLPLGERGAIVIRTPSLLTGYWRRPDADAEVLRDGWLRTGDIGLVDEDGCLHYLGRDKEMIKVNGMSVFPAEVEALLARHPDVLGAAVVPVPDPATGQRPLAFVVPVPGAEPDAAALRGWAESNMARYKVPRFEIVAELPMTATGKVKKGDLLDRARRLVEEDA</sequence>
<keyword evidence="5" id="KW-1185">Reference proteome</keyword>
<evidence type="ECO:0000256" key="1">
    <source>
        <dbReference type="SAM" id="MobiDB-lite"/>
    </source>
</evidence>
<dbReference type="PROSITE" id="PS00455">
    <property type="entry name" value="AMP_BINDING"/>
    <property type="match status" value="1"/>
</dbReference>
<dbReference type="InterPro" id="IPR000873">
    <property type="entry name" value="AMP-dep_synth/lig_dom"/>
</dbReference>
<protein>
    <submittedName>
        <fullName evidence="4">AMP-binding protein</fullName>
    </submittedName>
</protein>
<dbReference type="InterPro" id="IPR020845">
    <property type="entry name" value="AMP-binding_CS"/>
</dbReference>
<dbReference type="SUPFAM" id="SSF56801">
    <property type="entry name" value="Acetyl-CoA synthetase-like"/>
    <property type="match status" value="1"/>
</dbReference>
<evidence type="ECO:0000313" key="4">
    <source>
        <dbReference type="EMBL" id="MEY8040321.1"/>
    </source>
</evidence>
<proteinExistence type="predicted"/>
<reference evidence="4 5" key="1">
    <citation type="submission" date="2024-08" db="EMBL/GenBank/DDBJ databases">
        <title>Genome mining of Saccharopolyspora cebuensis PGLac3 from Nigerian medicinal plant.</title>
        <authorList>
            <person name="Ezeobiora C.E."/>
            <person name="Igbokwe N.H."/>
            <person name="Amin D.H."/>
            <person name="Mendie U.E."/>
        </authorList>
    </citation>
    <scope>NUCLEOTIDE SEQUENCE [LARGE SCALE GENOMIC DNA]</scope>
    <source>
        <strain evidence="4 5">PGLac3</strain>
    </source>
</reference>
<dbReference type="InterPro" id="IPR050237">
    <property type="entry name" value="ATP-dep_AMP-bd_enzyme"/>
</dbReference>
<comment type="caution">
    <text evidence="4">The sequence shown here is derived from an EMBL/GenBank/DDBJ whole genome shotgun (WGS) entry which is preliminary data.</text>
</comment>
<feature type="region of interest" description="Disordered" evidence="1">
    <location>
        <begin position="168"/>
        <end position="196"/>
    </location>
</feature>
<dbReference type="NCBIfam" id="NF004822">
    <property type="entry name" value="PRK06178.1"/>
    <property type="match status" value="1"/>
</dbReference>
<dbReference type="RefSeq" id="WP_345366708.1">
    <property type="nucleotide sequence ID" value="NZ_BAABII010000016.1"/>
</dbReference>
<dbReference type="Gene3D" id="3.30.300.30">
    <property type="match status" value="1"/>
</dbReference>
<name>A0ABV4CGW2_9PSEU</name>
<accession>A0ABV4CGW2</accession>
<evidence type="ECO:0000259" key="2">
    <source>
        <dbReference type="Pfam" id="PF00501"/>
    </source>
</evidence>
<feature type="domain" description="AMP-dependent synthetase/ligase" evidence="2">
    <location>
        <begin position="39"/>
        <end position="427"/>
    </location>
</feature>
<dbReference type="EMBL" id="JBGEHV010000020">
    <property type="protein sequence ID" value="MEY8040321.1"/>
    <property type="molecule type" value="Genomic_DNA"/>
</dbReference>
<dbReference type="Gene3D" id="3.40.50.12780">
    <property type="entry name" value="N-terminal domain of ligase-like"/>
    <property type="match status" value="1"/>
</dbReference>
<organism evidence="4 5">
    <name type="scientific">Saccharopolyspora cebuensis</name>
    <dbReference type="NCBI Taxonomy" id="418759"/>
    <lineage>
        <taxon>Bacteria</taxon>
        <taxon>Bacillati</taxon>
        <taxon>Actinomycetota</taxon>
        <taxon>Actinomycetes</taxon>
        <taxon>Pseudonocardiales</taxon>
        <taxon>Pseudonocardiaceae</taxon>
        <taxon>Saccharopolyspora</taxon>
    </lineage>
</organism>
<evidence type="ECO:0000313" key="5">
    <source>
        <dbReference type="Proteomes" id="UP001564626"/>
    </source>
</evidence>
<dbReference type="InterPro" id="IPR025110">
    <property type="entry name" value="AMP-bd_C"/>
</dbReference>
<dbReference type="Pfam" id="PF00501">
    <property type="entry name" value="AMP-binding"/>
    <property type="match status" value="1"/>
</dbReference>
<dbReference type="InterPro" id="IPR042099">
    <property type="entry name" value="ANL_N_sf"/>
</dbReference>
<dbReference type="PANTHER" id="PTHR43767">
    <property type="entry name" value="LONG-CHAIN-FATTY-ACID--COA LIGASE"/>
    <property type="match status" value="1"/>
</dbReference>
<dbReference type="Pfam" id="PF13193">
    <property type="entry name" value="AMP-binding_C"/>
    <property type="match status" value="1"/>
</dbReference>
<dbReference type="PANTHER" id="PTHR43767:SF1">
    <property type="entry name" value="NONRIBOSOMAL PEPTIDE SYNTHASE PES1 (EUROFUNG)-RELATED"/>
    <property type="match status" value="1"/>
</dbReference>
<evidence type="ECO:0000259" key="3">
    <source>
        <dbReference type="Pfam" id="PF13193"/>
    </source>
</evidence>
<feature type="domain" description="AMP-binding enzyme C-terminal" evidence="3">
    <location>
        <begin position="477"/>
        <end position="551"/>
    </location>
</feature>